<name>A0A088S1F6_LEIPA</name>
<dbReference type="GeneID" id="22571937"/>
<gene>
    <name evidence="2" type="ORF">LPMP_030710</name>
</gene>
<organism evidence="2 3">
    <name type="scientific">Leishmania panamensis</name>
    <dbReference type="NCBI Taxonomy" id="5679"/>
    <lineage>
        <taxon>Eukaryota</taxon>
        <taxon>Discoba</taxon>
        <taxon>Euglenozoa</taxon>
        <taxon>Kinetoplastea</taxon>
        <taxon>Metakinetoplastina</taxon>
        <taxon>Trypanosomatida</taxon>
        <taxon>Trypanosomatidae</taxon>
        <taxon>Leishmaniinae</taxon>
        <taxon>Leishmania</taxon>
        <taxon>Leishmania guyanensis species complex</taxon>
    </lineage>
</organism>
<dbReference type="AlphaFoldDB" id="A0A088S1F6"/>
<dbReference type="OrthoDB" id="273370at2759"/>
<feature type="compositionally biased region" description="Basic residues" evidence="1">
    <location>
        <begin position="207"/>
        <end position="219"/>
    </location>
</feature>
<keyword evidence="3" id="KW-1185">Reference proteome</keyword>
<dbReference type="KEGG" id="lpan:LPMP_030710"/>
<feature type="region of interest" description="Disordered" evidence="1">
    <location>
        <begin position="200"/>
        <end position="238"/>
    </location>
</feature>
<dbReference type="VEuPathDB" id="TriTrypDB:LPMP_030710"/>
<dbReference type="VEuPathDB" id="TriTrypDB:LPAL13_030011700"/>
<evidence type="ECO:0000313" key="3">
    <source>
        <dbReference type="Proteomes" id="UP000063063"/>
    </source>
</evidence>
<accession>A0A088S1F6</accession>
<proteinExistence type="predicted"/>
<dbReference type="Proteomes" id="UP000063063">
    <property type="component" value="Chromosome 3"/>
</dbReference>
<dbReference type="RefSeq" id="XP_010701014.1">
    <property type="nucleotide sequence ID" value="XM_010702712.1"/>
</dbReference>
<sequence>MPCLPAPSSTPLISSIAGPLSLSHPALPGRLCTLTSWAWLRRRQRVDGVSANEKGGRGGESLTLPPPSCLLQCTRHHHQRCGSFLPPSLSMSSPAFSLSLLSTLYSHTTAHHTLVIGISSCPLSVTERCPSPHPTPPPLSAFTYAFPLTKRSPTAAALTTNRRALRLKSMRQFTRRTALTATALLAGSCVGRSGSAAAAAASSSSSSHKHSSVPPRHSRPVGGRGPVKDRFPPVPTDLADPRRRLAVLVDGSNPNLIPGGCTTVDQVYRTSALFTTVLPAVLQVGVPVLLRVFAHQLPAVWEPLLAGSSSSAAQGGSVSASLNPPTDGAGKPISLIPFPPPSSSSASAFTAAAIGTDVVPQVQLEHFRVERFIPLAMQIEADARHLYEFRHANKVEGVCYVCHEVDRAMYISLMEEQRTGSVELEGLLREITGKSQKVETKERQTAEAAFFNQYVLDELGMAGELLADSRSKNGA</sequence>
<evidence type="ECO:0000313" key="2">
    <source>
        <dbReference type="EMBL" id="AIN95306.1"/>
    </source>
</evidence>
<protein>
    <submittedName>
        <fullName evidence="2">Uncharacterized protein</fullName>
    </submittedName>
</protein>
<evidence type="ECO:0000256" key="1">
    <source>
        <dbReference type="SAM" id="MobiDB-lite"/>
    </source>
</evidence>
<dbReference type="EMBL" id="CP009372">
    <property type="protein sequence ID" value="AIN95306.1"/>
    <property type="molecule type" value="Genomic_DNA"/>
</dbReference>
<dbReference type="eggNOG" id="ENOG502S2QT">
    <property type="taxonomic scope" value="Eukaryota"/>
</dbReference>
<reference evidence="2 3" key="1">
    <citation type="journal article" date="2015" name="Sci. Rep.">
        <title>The genome of Leishmania panamensis: insights into genomics of the L. (Viannia) subgenus.</title>
        <authorList>
            <person name="Llanes A."/>
            <person name="Restrepo C.M."/>
            <person name="Vecchio G.D."/>
            <person name="Anguizola F.J."/>
            <person name="Lleonart R."/>
        </authorList>
    </citation>
    <scope>NUCLEOTIDE SEQUENCE [LARGE SCALE GENOMIC DNA]</scope>
    <source>
        <strain evidence="2 3">MHOM/PA/94/PSC-1</strain>
    </source>
</reference>